<feature type="region of interest" description="Disordered" evidence="1">
    <location>
        <begin position="1"/>
        <end position="52"/>
    </location>
</feature>
<sequence>MPVRTSRPSMPRPPAFRPTPMWFSIAPRPVRSKRQTPPRPRPRARASASTSARGLCPACKHYRQNQRKRAALGRPFRLSVALRAAQAYFLRDFIPGTALALPGFAGPPGMEVLVIDTVSLAGKVSSRPSSSSSSSISWRCSCSSERTASVFLDDFGADLDGIGNLPR</sequence>
<accession>A0A090GQK0</accession>
<dbReference type="EMBL" id="CCNB01000043">
    <property type="protein sequence ID" value="CDX44346.1"/>
    <property type="molecule type" value="Genomic_DNA"/>
</dbReference>
<name>A0A090GQK0_MESPL</name>
<reference evidence="2 3" key="1">
    <citation type="submission" date="2014-08" db="EMBL/GenBank/DDBJ databases">
        <authorList>
            <person name="Moulin Lionel"/>
        </authorList>
    </citation>
    <scope>NUCLEOTIDE SEQUENCE [LARGE SCALE GENOMIC DNA]</scope>
</reference>
<organism evidence="2 3">
    <name type="scientific">Mesorhizobium plurifarium</name>
    <dbReference type="NCBI Taxonomy" id="69974"/>
    <lineage>
        <taxon>Bacteria</taxon>
        <taxon>Pseudomonadati</taxon>
        <taxon>Pseudomonadota</taxon>
        <taxon>Alphaproteobacteria</taxon>
        <taxon>Hyphomicrobiales</taxon>
        <taxon>Phyllobacteriaceae</taxon>
        <taxon>Mesorhizobium</taxon>
    </lineage>
</organism>
<evidence type="ECO:0000313" key="2">
    <source>
        <dbReference type="EMBL" id="CDX44346.1"/>
    </source>
</evidence>
<proteinExistence type="predicted"/>
<evidence type="ECO:0000313" key="3">
    <source>
        <dbReference type="Proteomes" id="UP000046373"/>
    </source>
</evidence>
<gene>
    <name evidence="2" type="ORF">MPLDJ20_60573</name>
</gene>
<dbReference type="AlphaFoldDB" id="A0A090GQK0"/>
<protein>
    <submittedName>
        <fullName evidence="2">Uncharacterized protein</fullName>
    </submittedName>
</protein>
<feature type="compositionally biased region" description="Basic residues" evidence="1">
    <location>
        <begin position="30"/>
        <end position="44"/>
    </location>
</feature>
<evidence type="ECO:0000256" key="1">
    <source>
        <dbReference type="SAM" id="MobiDB-lite"/>
    </source>
</evidence>
<dbReference type="Proteomes" id="UP000046373">
    <property type="component" value="Unassembled WGS sequence"/>
</dbReference>